<proteinExistence type="predicted"/>
<reference evidence="3 4" key="1">
    <citation type="submission" date="2018-06" db="EMBL/GenBank/DDBJ databases">
        <title>Genomic Encyclopedia of Archaeal and Bacterial Type Strains, Phase II (KMG-II): from individual species to whole genera.</title>
        <authorList>
            <person name="Goeker M."/>
        </authorList>
    </citation>
    <scope>NUCLEOTIDE SEQUENCE [LARGE SCALE GENOMIC DNA]</scope>
    <source>
        <strain evidence="3 4">DSM 27372</strain>
    </source>
</reference>
<keyword evidence="1" id="KW-0378">Hydrolase</keyword>
<dbReference type="EMBL" id="QKLU01000005">
    <property type="protein sequence ID" value="PYF72990.1"/>
    <property type="molecule type" value="Genomic_DNA"/>
</dbReference>
<dbReference type="GO" id="GO:0047632">
    <property type="term" value="F:agmatine deiminase activity"/>
    <property type="evidence" value="ECO:0007669"/>
    <property type="project" value="TreeGrafter"/>
</dbReference>
<keyword evidence="4" id="KW-1185">Reference proteome</keyword>
<dbReference type="Proteomes" id="UP000248198">
    <property type="component" value="Unassembled WGS sequence"/>
</dbReference>
<sequence>MKKILYLMVVFPLMVFAQKNQSQLSKTNGILYTMPEESEPHEGTWLQWPHEYQYGETYSNRLDETWIAMTEALVRSEKVHIIAYDEDEKEKIEEMLHEANVSLANVDFYIFPTDDFWVRDNGPIYVRDRAGKLLIEDWGFNGWGKKAAFTNCNAIPSKISSAQGKTRVDLNSVMINEGGAVEIDGNGTLLTTKSAVLNSNRNPGMSQAQAEAIFRKYLGVTHFIWLNGKAGLEITDMHIDGFARFGNSSTLVTMSEDDLADWQVPDDDIDKLYQAKNKSGKPYRIVKLPLTKNAVTTAYGKELGYKGSYVNYYIANKVVLVPNYHDVNDAVANAIIQKLYPTKEVVGIDVRNLYANGGMIHCVTQQQPKQ</sequence>
<evidence type="ECO:0000313" key="3">
    <source>
        <dbReference type="EMBL" id="PYF72990.1"/>
    </source>
</evidence>
<gene>
    <name evidence="3" type="ORF">B0O44_105365</name>
</gene>
<dbReference type="Gene3D" id="3.75.10.10">
    <property type="entry name" value="L-arginine/glycine Amidinotransferase, Chain A"/>
    <property type="match status" value="1"/>
</dbReference>
<dbReference type="PANTHER" id="PTHR31377:SF0">
    <property type="entry name" value="AGMATINE DEIMINASE-RELATED"/>
    <property type="match status" value="1"/>
</dbReference>
<dbReference type="RefSeq" id="WP_110832946.1">
    <property type="nucleotide sequence ID" value="NZ_QKLU01000005.1"/>
</dbReference>
<dbReference type="GO" id="GO:0009446">
    <property type="term" value="P:putrescine biosynthetic process"/>
    <property type="evidence" value="ECO:0007669"/>
    <property type="project" value="InterPro"/>
</dbReference>
<accession>A0A318UC34</accession>
<evidence type="ECO:0000256" key="1">
    <source>
        <dbReference type="ARBA" id="ARBA00022801"/>
    </source>
</evidence>
<comment type="caution">
    <text evidence="3">The sequence shown here is derived from an EMBL/GenBank/DDBJ whole genome shotgun (WGS) entry which is preliminary data.</text>
</comment>
<name>A0A318UC34_9SPHI</name>
<evidence type="ECO:0000256" key="2">
    <source>
        <dbReference type="SAM" id="SignalP"/>
    </source>
</evidence>
<dbReference type="AlphaFoldDB" id="A0A318UC34"/>
<dbReference type="GO" id="GO:0004668">
    <property type="term" value="F:protein-arginine deiminase activity"/>
    <property type="evidence" value="ECO:0007669"/>
    <property type="project" value="InterPro"/>
</dbReference>
<feature type="signal peptide" evidence="2">
    <location>
        <begin position="1"/>
        <end position="17"/>
    </location>
</feature>
<dbReference type="OrthoDB" id="9808013at2"/>
<dbReference type="InterPro" id="IPR007466">
    <property type="entry name" value="Peptidyl-Arg-deiminase_porph"/>
</dbReference>
<dbReference type="Pfam" id="PF04371">
    <property type="entry name" value="PAD_porph"/>
    <property type="match status" value="1"/>
</dbReference>
<organism evidence="3 4">
    <name type="scientific">Pedobacter nutrimenti</name>
    <dbReference type="NCBI Taxonomy" id="1241337"/>
    <lineage>
        <taxon>Bacteria</taxon>
        <taxon>Pseudomonadati</taxon>
        <taxon>Bacteroidota</taxon>
        <taxon>Sphingobacteriia</taxon>
        <taxon>Sphingobacteriales</taxon>
        <taxon>Sphingobacteriaceae</taxon>
        <taxon>Pedobacter</taxon>
    </lineage>
</organism>
<evidence type="ECO:0000313" key="4">
    <source>
        <dbReference type="Proteomes" id="UP000248198"/>
    </source>
</evidence>
<protein>
    <submittedName>
        <fullName evidence="3">Agmatine deiminase</fullName>
    </submittedName>
</protein>
<dbReference type="SUPFAM" id="SSF55909">
    <property type="entry name" value="Pentein"/>
    <property type="match status" value="1"/>
</dbReference>
<keyword evidence="2" id="KW-0732">Signal</keyword>
<dbReference type="PANTHER" id="PTHR31377">
    <property type="entry name" value="AGMATINE DEIMINASE-RELATED"/>
    <property type="match status" value="1"/>
</dbReference>
<feature type="chain" id="PRO_5016414986" evidence="2">
    <location>
        <begin position="18"/>
        <end position="370"/>
    </location>
</feature>